<dbReference type="Proteomes" id="UP000249056">
    <property type="component" value="Unassembled WGS sequence"/>
</dbReference>
<dbReference type="AlphaFoldDB" id="A0A395IUU7"/>
<dbReference type="Pfam" id="PF00501">
    <property type="entry name" value="AMP-binding"/>
    <property type="match status" value="1"/>
</dbReference>
<dbReference type="OrthoDB" id="416786at2759"/>
<dbReference type="PANTHER" id="PTHR45527:SF1">
    <property type="entry name" value="FATTY ACID SYNTHASE"/>
    <property type="match status" value="1"/>
</dbReference>
<dbReference type="PROSITE" id="PS00012">
    <property type="entry name" value="PHOSPHOPANTETHEINE"/>
    <property type="match status" value="1"/>
</dbReference>
<dbReference type="CDD" id="cd19545">
    <property type="entry name" value="FUM14_C_NRPS-like"/>
    <property type="match status" value="1"/>
</dbReference>
<dbReference type="PROSITE" id="PS00455">
    <property type="entry name" value="AMP_BINDING"/>
    <property type="match status" value="1"/>
</dbReference>
<keyword evidence="2" id="KW-0597">Phosphoprotein</keyword>
<dbReference type="InterPro" id="IPR036736">
    <property type="entry name" value="ACP-like_sf"/>
</dbReference>
<dbReference type="EMBL" id="QKRW01000016">
    <property type="protein sequence ID" value="RAL63911.1"/>
    <property type="molecule type" value="Genomic_DNA"/>
</dbReference>
<evidence type="ECO:0000256" key="1">
    <source>
        <dbReference type="ARBA" id="ARBA00022450"/>
    </source>
</evidence>
<keyword evidence="3" id="KW-0436">Ligase</keyword>
<dbReference type="Gene3D" id="3.30.559.30">
    <property type="entry name" value="Nonribosomal peptide synthetase, condensation domain"/>
    <property type="match status" value="1"/>
</dbReference>
<dbReference type="CDD" id="cd05918">
    <property type="entry name" value="A_NRPS_SidN3_like"/>
    <property type="match status" value="1"/>
</dbReference>
<dbReference type="PROSITE" id="PS50075">
    <property type="entry name" value="CARRIER"/>
    <property type="match status" value="1"/>
</dbReference>
<dbReference type="Pfam" id="PF00668">
    <property type="entry name" value="Condensation"/>
    <property type="match status" value="1"/>
</dbReference>
<dbReference type="Gene3D" id="3.30.300.30">
    <property type="match status" value="1"/>
</dbReference>
<evidence type="ECO:0000256" key="3">
    <source>
        <dbReference type="ARBA" id="ARBA00022598"/>
    </source>
</evidence>
<dbReference type="SUPFAM" id="SSF52777">
    <property type="entry name" value="CoA-dependent acyltransferases"/>
    <property type="match status" value="2"/>
</dbReference>
<dbReference type="FunFam" id="1.10.1200.10:FF:000005">
    <property type="entry name" value="Nonribosomal peptide synthetase 1"/>
    <property type="match status" value="1"/>
</dbReference>
<dbReference type="SUPFAM" id="SSF56801">
    <property type="entry name" value="Acetyl-CoA synthetase-like"/>
    <property type="match status" value="1"/>
</dbReference>
<dbReference type="InterPro" id="IPR020845">
    <property type="entry name" value="AMP-binding_CS"/>
</dbReference>
<comment type="caution">
    <text evidence="5">The sequence shown here is derived from an EMBL/GenBank/DDBJ whole genome shotgun (WGS) entry which is preliminary data.</text>
</comment>
<dbReference type="Pfam" id="PF00550">
    <property type="entry name" value="PP-binding"/>
    <property type="match status" value="1"/>
</dbReference>
<evidence type="ECO:0000313" key="6">
    <source>
        <dbReference type="Proteomes" id="UP000249056"/>
    </source>
</evidence>
<dbReference type="InterPro" id="IPR042099">
    <property type="entry name" value="ANL_N_sf"/>
</dbReference>
<name>A0A395IUU7_9HELO</name>
<dbReference type="GO" id="GO:0016874">
    <property type="term" value="F:ligase activity"/>
    <property type="evidence" value="ECO:0007669"/>
    <property type="project" value="UniProtKB-KW"/>
</dbReference>
<dbReference type="GO" id="GO:0043041">
    <property type="term" value="P:amino acid activation for nonribosomal peptide biosynthetic process"/>
    <property type="evidence" value="ECO:0007669"/>
    <property type="project" value="TreeGrafter"/>
</dbReference>
<dbReference type="Gene3D" id="3.30.559.10">
    <property type="entry name" value="Chloramphenicol acetyltransferase-like domain"/>
    <property type="match status" value="1"/>
</dbReference>
<dbReference type="InterPro" id="IPR000873">
    <property type="entry name" value="AMP-dep_synth/lig_dom"/>
</dbReference>
<evidence type="ECO:0000256" key="2">
    <source>
        <dbReference type="ARBA" id="ARBA00022553"/>
    </source>
</evidence>
<dbReference type="Gene3D" id="1.10.1200.10">
    <property type="entry name" value="ACP-like"/>
    <property type="match status" value="1"/>
</dbReference>
<dbReference type="InterPro" id="IPR023213">
    <property type="entry name" value="CAT-like_dom_sf"/>
</dbReference>
<dbReference type="InterPro" id="IPR045851">
    <property type="entry name" value="AMP-bd_C_sf"/>
</dbReference>
<protein>
    <recommendedName>
        <fullName evidence="4">Carrier domain-containing protein</fullName>
    </recommendedName>
</protein>
<organism evidence="5 6">
    <name type="scientific">Monilinia fructigena</name>
    <dbReference type="NCBI Taxonomy" id="38457"/>
    <lineage>
        <taxon>Eukaryota</taxon>
        <taxon>Fungi</taxon>
        <taxon>Dikarya</taxon>
        <taxon>Ascomycota</taxon>
        <taxon>Pezizomycotina</taxon>
        <taxon>Leotiomycetes</taxon>
        <taxon>Helotiales</taxon>
        <taxon>Sclerotiniaceae</taxon>
        <taxon>Monilinia</taxon>
    </lineage>
</organism>
<dbReference type="InterPro" id="IPR006162">
    <property type="entry name" value="Ppantetheine_attach_site"/>
</dbReference>
<reference evidence="5 6" key="1">
    <citation type="submission" date="2018-06" db="EMBL/GenBank/DDBJ databases">
        <title>Genome Sequence of the Brown Rot Fungal Pathogen Monilinia fructigena.</title>
        <authorList>
            <person name="Landi L."/>
            <person name="De Miccolis Angelini R.M."/>
            <person name="Pollastro S."/>
            <person name="Abate D."/>
            <person name="Faretra F."/>
            <person name="Romanazzi G."/>
        </authorList>
    </citation>
    <scope>NUCLEOTIDE SEQUENCE [LARGE SCALE GENOMIC DNA]</scope>
    <source>
        <strain evidence="5 6">Mfrg269</strain>
    </source>
</reference>
<proteinExistence type="predicted"/>
<dbReference type="InterPro" id="IPR009081">
    <property type="entry name" value="PP-bd_ACP"/>
</dbReference>
<gene>
    <name evidence="5" type="ORF">DID88_003099</name>
</gene>
<evidence type="ECO:0000313" key="5">
    <source>
        <dbReference type="EMBL" id="RAL63911.1"/>
    </source>
</evidence>
<keyword evidence="6" id="KW-1185">Reference proteome</keyword>
<dbReference type="GO" id="GO:0005737">
    <property type="term" value="C:cytoplasm"/>
    <property type="evidence" value="ECO:0007669"/>
    <property type="project" value="TreeGrafter"/>
</dbReference>
<dbReference type="GO" id="GO:0031177">
    <property type="term" value="F:phosphopantetheine binding"/>
    <property type="evidence" value="ECO:0007669"/>
    <property type="project" value="TreeGrafter"/>
</dbReference>
<dbReference type="GO" id="GO:0044550">
    <property type="term" value="P:secondary metabolite biosynthetic process"/>
    <property type="evidence" value="ECO:0007669"/>
    <property type="project" value="TreeGrafter"/>
</dbReference>
<feature type="domain" description="Carrier" evidence="4">
    <location>
        <begin position="536"/>
        <end position="610"/>
    </location>
</feature>
<dbReference type="InterPro" id="IPR001242">
    <property type="entry name" value="Condensation_dom"/>
</dbReference>
<dbReference type="FunFam" id="3.30.300.30:FF:000015">
    <property type="entry name" value="Nonribosomal peptide synthase SidD"/>
    <property type="match status" value="1"/>
</dbReference>
<evidence type="ECO:0000259" key="4">
    <source>
        <dbReference type="PROSITE" id="PS50075"/>
    </source>
</evidence>
<dbReference type="Gene3D" id="3.40.50.12780">
    <property type="entry name" value="N-terminal domain of ligase-like"/>
    <property type="match status" value="1"/>
</dbReference>
<accession>A0A395IUU7</accession>
<sequence>MDASVDSTFSENIIQEESVPRPQDMEQILHWNRNIPKPVSALAHDLIQSRALSQPKLPAVCAWDGDLNYEELDALSSRLACHLISQGVGPEVLVPLRPKPNLCLHRQNMLNFAEKSSQGFLMVDSLSTSSLEGTTTNSTRPNPRSAAYVIFTSGSTGQPKGCVIEHEQLCTSAINGGMAMGLENKPRMLQFVSYVFDACILEIMYTLVFGGCICVPSDWDRMNNLAGVINKMQVTSAFFTPSLFQNMEFEDIAGLDTVILGGESVPEDLINKWKTKVRLISIYGPTECTVAITALDYSSSKSGPGDLGKPFMGAWIVDQNDTDKLTDIGAVGELLIEGPIVGRGYLNDVTKTRQVFIPPPHWMQATGRQGHLYRTGDLVKYNKDGTMFFVGRKDNQVKIRGQRLEMGEVEYQLQKVFSTIAEVIVEVVTPATNTGSPTLIAFVRMAEKVGYLNWESDGSFLVTSSTEQEVLRSIVTQAIKSLSLVLPAYAIPTFFIPVQTFPFSVSGKLDRKRLRNISAELSMTELDSFTGKKVHRPLTTLEQRLSVLWQALLGISNVEAEDNFFHLGGDSITAMKLVAIARREGLSLTVAMILKNPVLAEMASCTSAVEALPLIEPYSLLSDEHLSGVLKAAKLSKDQVEDSYPCTRHQDYFAAPANRYLLQCVFFLPPSIELARFKDAWGTIAAKHNIMRTRLVQTSDGRNFQVVVKGDIEWHHETSLERYIEKDKLNHIDFGDSITRFAIINDESSGKQFFVWTGSHTCYDGTSLPMLYTDLEHAFQNEASPYQGLKFNQFIKHTLLVDQIPAESFWRTYLAGSKSSAPAHPFCVVPEAHIVNPDVNLARNFDVPRTFKSEITISTISEVAMAIVFARHLKSDEVIFSQYRTGRNIPLPGVEDMIAPAMTKIPHRFQMKTGRKIRDLLYSSQRDLNDMANFEHLGWEGIRNLSEDTKAACDAAIYLTVSAGSSYITNNWGEEIGMELIWSGITMYSPFRFSVKSSEGRIRVNTTFDGNLLSIETMDKILRQFEQAIFQVTVAVHEGPGAVSKEQPSECEPKMTSVTLLE</sequence>
<keyword evidence="1" id="KW-0596">Phosphopantetheine</keyword>
<dbReference type="SUPFAM" id="SSF47336">
    <property type="entry name" value="ACP-like"/>
    <property type="match status" value="1"/>
</dbReference>
<dbReference type="PANTHER" id="PTHR45527">
    <property type="entry name" value="NONRIBOSOMAL PEPTIDE SYNTHETASE"/>
    <property type="match status" value="1"/>
</dbReference>